<proteinExistence type="predicted"/>
<reference evidence="1" key="1">
    <citation type="submission" date="2021-01" db="EMBL/GenBank/DDBJ databases">
        <authorList>
            <person name="Sun Q."/>
        </authorList>
    </citation>
    <scope>NUCLEOTIDE SEQUENCE</scope>
    <source>
        <strain evidence="1">YIM B02566</strain>
    </source>
</reference>
<dbReference type="Proteomes" id="UP000616151">
    <property type="component" value="Unassembled WGS sequence"/>
</dbReference>
<name>A0ACC5R678_9HYPH</name>
<keyword evidence="2" id="KW-1185">Reference proteome</keyword>
<evidence type="ECO:0000313" key="1">
    <source>
        <dbReference type="EMBL" id="MBK1868156.1"/>
    </source>
</evidence>
<comment type="caution">
    <text evidence="1">The sequence shown here is derived from an EMBL/GenBank/DDBJ whole genome shotgun (WGS) entry which is preliminary data.</text>
</comment>
<sequence>MNPLVTAYGLLLVAIAAEVVGTSLLAASQQFTRLWPTLGTIAAYALAFYLLSFALRVMPVGIAYAIWSGLGIVLVSAVGFVVLRQSLDLPALIGIGFIITGVVIINTLSHSVTH</sequence>
<protein>
    <submittedName>
        <fullName evidence="1">QacE family quaternary ammonium compound efflux SMR transporter</fullName>
    </submittedName>
</protein>
<organism evidence="1 2">
    <name type="scientific">Taklimakanibacter albus</name>
    <dbReference type="NCBI Taxonomy" id="2800327"/>
    <lineage>
        <taxon>Bacteria</taxon>
        <taxon>Pseudomonadati</taxon>
        <taxon>Pseudomonadota</taxon>
        <taxon>Alphaproteobacteria</taxon>
        <taxon>Hyphomicrobiales</taxon>
        <taxon>Aestuariivirgaceae</taxon>
        <taxon>Taklimakanibacter</taxon>
    </lineage>
</organism>
<gene>
    <name evidence="1" type="ORF">JHL16_17520</name>
</gene>
<accession>A0ACC5R678</accession>
<dbReference type="EMBL" id="JAENHL010000007">
    <property type="protein sequence ID" value="MBK1868156.1"/>
    <property type="molecule type" value="Genomic_DNA"/>
</dbReference>
<evidence type="ECO:0000313" key="2">
    <source>
        <dbReference type="Proteomes" id="UP000616151"/>
    </source>
</evidence>